<dbReference type="EMBL" id="JBHTOF010000083">
    <property type="protein sequence ID" value="MFD1465792.1"/>
    <property type="molecule type" value="Genomic_DNA"/>
</dbReference>
<reference evidence="2" key="1">
    <citation type="journal article" date="2019" name="Int. J. Syst. Evol. Microbiol.">
        <title>The Global Catalogue of Microorganisms (GCM) 10K type strain sequencing project: providing services to taxonomists for standard genome sequencing and annotation.</title>
        <authorList>
            <consortium name="The Broad Institute Genomics Platform"/>
            <consortium name="The Broad Institute Genome Sequencing Center for Infectious Disease"/>
            <person name="Wu L."/>
            <person name="Ma J."/>
        </authorList>
    </citation>
    <scope>NUCLEOTIDE SEQUENCE [LARGE SCALE GENOMIC DNA]</scope>
    <source>
        <strain evidence="2">CCM 8951</strain>
    </source>
</reference>
<comment type="caution">
    <text evidence="1">The sequence shown here is derived from an EMBL/GenBank/DDBJ whole genome shotgun (WGS) entry which is preliminary data.</text>
</comment>
<keyword evidence="2" id="KW-1185">Reference proteome</keyword>
<dbReference type="Proteomes" id="UP001597244">
    <property type="component" value="Unassembled WGS sequence"/>
</dbReference>
<accession>A0ABW4DP32</accession>
<evidence type="ECO:0000313" key="1">
    <source>
        <dbReference type="EMBL" id="MFD1465792.1"/>
    </source>
</evidence>
<dbReference type="RefSeq" id="WP_125578670.1">
    <property type="nucleotide sequence ID" value="NZ_JBHTOF010000083.1"/>
</dbReference>
<evidence type="ECO:0000313" key="2">
    <source>
        <dbReference type="Proteomes" id="UP001597244"/>
    </source>
</evidence>
<organism evidence="1 2">
    <name type="scientific">Lapidilactobacillus mulanensis</name>
    <dbReference type="NCBI Taxonomy" id="2485999"/>
    <lineage>
        <taxon>Bacteria</taxon>
        <taxon>Bacillati</taxon>
        <taxon>Bacillota</taxon>
        <taxon>Bacilli</taxon>
        <taxon>Lactobacillales</taxon>
        <taxon>Lactobacillaceae</taxon>
        <taxon>Lapidilactobacillus</taxon>
    </lineage>
</organism>
<gene>
    <name evidence="1" type="ORF">ACFQ4L_06930</name>
</gene>
<protein>
    <submittedName>
        <fullName evidence="1">Uncharacterized protein</fullName>
    </submittedName>
</protein>
<name>A0ABW4DP32_9LACO</name>
<sequence length="94" mass="10826">MRKTMKIIFLLVIGVALGISGTILVSQQIAKQHVPYNEVVVQPTRKTTVRYTDSKGSMTFPNPQKKLVVVVYKWYQNTKTYAYTLYELKTPENK</sequence>
<proteinExistence type="predicted"/>